<evidence type="ECO:0008006" key="5">
    <source>
        <dbReference type="Google" id="ProtNLM"/>
    </source>
</evidence>
<dbReference type="Pfam" id="PF02636">
    <property type="entry name" value="Methyltransf_28"/>
    <property type="match status" value="1"/>
</dbReference>
<dbReference type="InterPro" id="IPR003788">
    <property type="entry name" value="NDUFAF7"/>
</dbReference>
<name>A0A550JDP3_9BACT</name>
<evidence type="ECO:0000313" key="4">
    <source>
        <dbReference type="Proteomes" id="UP000317155"/>
    </source>
</evidence>
<sequence length="385" mass="43006">MSVAGRPELEAFIRERIDAGGGITFAEFMGHCLYHPEYGYYMAPRDRIGKGGDFFTSTSVHSAFGRLICRQLEEMWHLLGKGPFTIAEQGAGEGHLCLDILDAAAAEHPEFYQALQYALVEISPDHQQRQKTLLAKHEAHLRWCTLDELAGMEGCFLTNELVDAFPVHLVEQRDGRLQEIYVVDREGAFVEELRAPSTPEIEAHLAGLGVTLIDGQRTEVNLEAPRWMARVGAVLKRGFVITIDYGYPAADRYAPWRQGGTLMCYHRHTSNENPYQGVGNQDITAHIDFTTLERVGKEQGLTPFFFGEQCRFLIGLGFVDVLVEMEAHAADEKEARVLRLTLKNLIMPDGGMGDTFKVLVQGKEVGEPKLLCARSLAELPLPPMF</sequence>
<evidence type="ECO:0000256" key="1">
    <source>
        <dbReference type="ARBA" id="ARBA00022603"/>
    </source>
</evidence>
<accession>A0A550JDP3</accession>
<dbReference type="EMBL" id="VJVV01000006">
    <property type="protein sequence ID" value="TRO81298.1"/>
    <property type="molecule type" value="Genomic_DNA"/>
</dbReference>
<dbReference type="Gene3D" id="3.40.50.12710">
    <property type="match status" value="1"/>
</dbReference>
<dbReference type="PANTHER" id="PTHR12049">
    <property type="entry name" value="PROTEIN ARGININE METHYLTRANSFERASE NDUFAF7, MITOCHONDRIAL"/>
    <property type="match status" value="1"/>
</dbReference>
<keyword evidence="4" id="KW-1185">Reference proteome</keyword>
<dbReference type="GO" id="GO:0035243">
    <property type="term" value="F:protein-arginine omega-N symmetric methyltransferase activity"/>
    <property type="evidence" value="ECO:0007669"/>
    <property type="project" value="TreeGrafter"/>
</dbReference>
<dbReference type="SUPFAM" id="SSF53335">
    <property type="entry name" value="S-adenosyl-L-methionine-dependent methyltransferases"/>
    <property type="match status" value="1"/>
</dbReference>
<gene>
    <name evidence="3" type="ORF">FL622_09990</name>
</gene>
<proteinExistence type="predicted"/>
<dbReference type="InterPro" id="IPR038375">
    <property type="entry name" value="NDUFAF7_sf"/>
</dbReference>
<dbReference type="Proteomes" id="UP000317155">
    <property type="component" value="Unassembled WGS sequence"/>
</dbReference>
<dbReference type="AlphaFoldDB" id="A0A550JDP3"/>
<keyword evidence="1" id="KW-0489">Methyltransferase</keyword>
<dbReference type="PANTHER" id="PTHR12049:SF7">
    <property type="entry name" value="PROTEIN ARGININE METHYLTRANSFERASE NDUFAF7, MITOCHONDRIAL"/>
    <property type="match status" value="1"/>
</dbReference>
<dbReference type="GO" id="GO:0032259">
    <property type="term" value="P:methylation"/>
    <property type="evidence" value="ECO:0007669"/>
    <property type="project" value="UniProtKB-KW"/>
</dbReference>
<comment type="caution">
    <text evidence="3">The sequence shown here is derived from an EMBL/GenBank/DDBJ whole genome shotgun (WGS) entry which is preliminary data.</text>
</comment>
<evidence type="ECO:0000256" key="2">
    <source>
        <dbReference type="ARBA" id="ARBA00022679"/>
    </source>
</evidence>
<evidence type="ECO:0000313" key="3">
    <source>
        <dbReference type="EMBL" id="TRO81298.1"/>
    </source>
</evidence>
<dbReference type="InterPro" id="IPR029063">
    <property type="entry name" value="SAM-dependent_MTases_sf"/>
</dbReference>
<keyword evidence="2" id="KW-0808">Transferase</keyword>
<reference evidence="3 4" key="1">
    <citation type="submission" date="2019-07" db="EMBL/GenBank/DDBJ databases">
        <title>Insights of Desulfuromonas acetexigens electromicrobiology.</title>
        <authorList>
            <person name="Katuri K."/>
            <person name="Sapireddy V."/>
            <person name="Shaw D.R."/>
            <person name="Saikaly P."/>
        </authorList>
    </citation>
    <scope>NUCLEOTIDE SEQUENCE [LARGE SCALE GENOMIC DNA]</scope>
    <source>
        <strain evidence="3 4">2873</strain>
    </source>
</reference>
<organism evidence="3 4">
    <name type="scientific">Trichloromonas acetexigens</name>
    <dbReference type="NCBI Taxonomy" id="38815"/>
    <lineage>
        <taxon>Bacteria</taxon>
        <taxon>Pseudomonadati</taxon>
        <taxon>Thermodesulfobacteriota</taxon>
        <taxon>Desulfuromonadia</taxon>
        <taxon>Desulfuromonadales</taxon>
        <taxon>Trichloromonadaceae</taxon>
        <taxon>Trichloromonas</taxon>
    </lineage>
</organism>
<dbReference type="OrthoDB" id="9794208at2"/>
<protein>
    <recommendedName>
        <fullName evidence="5">SAM-dependent methyltransferase</fullName>
    </recommendedName>
</protein>